<accession>A0A1W0CCM5</accession>
<evidence type="ECO:0000313" key="3">
    <source>
        <dbReference type="Proteomes" id="UP000192721"/>
    </source>
</evidence>
<feature type="domain" description="DUF7673" evidence="1">
    <location>
        <begin position="34"/>
        <end position="117"/>
    </location>
</feature>
<reference evidence="2 3" key="1">
    <citation type="submission" date="2017-02" db="EMBL/GenBank/DDBJ databases">
        <title>Chromobacterium haemolyticum H5244.</title>
        <authorList>
            <person name="Gulvik C.A."/>
        </authorList>
    </citation>
    <scope>NUCLEOTIDE SEQUENCE [LARGE SCALE GENOMIC DNA]</scope>
    <source>
        <strain evidence="2 3">H5244</strain>
    </source>
</reference>
<dbReference type="InterPro" id="IPR056090">
    <property type="entry name" value="DUF7673"/>
</dbReference>
<organism evidence="2 3">
    <name type="scientific">Chromobacterium haemolyticum</name>
    <dbReference type="NCBI Taxonomy" id="394935"/>
    <lineage>
        <taxon>Bacteria</taxon>
        <taxon>Pseudomonadati</taxon>
        <taxon>Pseudomonadota</taxon>
        <taxon>Betaproteobacteria</taxon>
        <taxon>Neisseriales</taxon>
        <taxon>Chromobacteriaceae</taxon>
        <taxon>Chromobacterium</taxon>
    </lineage>
</organism>
<evidence type="ECO:0000313" key="2">
    <source>
        <dbReference type="EMBL" id="OQS32474.1"/>
    </source>
</evidence>
<name>A0A1W0CCM5_9NEIS</name>
<evidence type="ECO:0000259" key="1">
    <source>
        <dbReference type="Pfam" id="PF24720"/>
    </source>
</evidence>
<dbReference type="AlphaFoldDB" id="A0A1W0CCM5"/>
<dbReference type="Proteomes" id="UP000192721">
    <property type="component" value="Unassembled WGS sequence"/>
</dbReference>
<sequence>MHSHKPTEKSMAQFLAQVQAQEKRLHAERAEGVPALHRLLNVARGHTGQSRVIARFLLGLYNGTRFKVDLTDFRLLDQELFDDCVAVLRMDSRPEREVHQYFEDGGKIWEQLAEDWNVKDYTRDVEVKHG</sequence>
<dbReference type="EMBL" id="MUKV01000046">
    <property type="protein sequence ID" value="OQS32474.1"/>
    <property type="molecule type" value="Genomic_DNA"/>
</dbReference>
<proteinExistence type="predicted"/>
<gene>
    <name evidence="2" type="ORF">B0T45_21715</name>
</gene>
<protein>
    <recommendedName>
        <fullName evidence="1">DUF7673 domain-containing protein</fullName>
    </recommendedName>
</protein>
<comment type="caution">
    <text evidence="2">The sequence shown here is derived from an EMBL/GenBank/DDBJ whole genome shotgun (WGS) entry which is preliminary data.</text>
</comment>
<dbReference type="Pfam" id="PF24720">
    <property type="entry name" value="DUF7673"/>
    <property type="match status" value="1"/>
</dbReference>